<dbReference type="InterPro" id="IPR027417">
    <property type="entry name" value="P-loop_NTPase"/>
</dbReference>
<gene>
    <name evidence="4" type="ORF">VFH_I165960</name>
</gene>
<accession>A0AAV0ZDM3</accession>
<comment type="similarity">
    <text evidence="2">Belongs to the TRAFAC class myosin-kinesin ATPase superfamily. Kinesin family.</text>
</comment>
<dbReference type="PROSITE" id="PS50067">
    <property type="entry name" value="KINESIN_MOTOR_2"/>
    <property type="match status" value="1"/>
</dbReference>
<dbReference type="GO" id="GO:0007018">
    <property type="term" value="P:microtubule-based movement"/>
    <property type="evidence" value="ECO:0007669"/>
    <property type="project" value="InterPro"/>
</dbReference>
<dbReference type="InterPro" id="IPR001752">
    <property type="entry name" value="Kinesin_motor_dom"/>
</dbReference>
<dbReference type="EMBL" id="OX451735">
    <property type="protein sequence ID" value="CAI8594927.1"/>
    <property type="molecule type" value="Genomic_DNA"/>
</dbReference>
<sequence length="129" mass="14737">MMKNNEGKVVDKSRIVPVSIIFVDLKREHVSLRNKVKLTFESFVDLGVLKSIQFLGAEYELLKTPVVNFESTNEEELQVICSDSSKKQFKFDYLFKPEHNQDVVFAQTKSIVGSILDGFNVSIFPYGQI</sequence>
<dbReference type="GO" id="GO:0008017">
    <property type="term" value="F:microtubule binding"/>
    <property type="evidence" value="ECO:0007669"/>
    <property type="project" value="InterPro"/>
</dbReference>
<feature type="domain" description="Kinesin motor" evidence="3">
    <location>
        <begin position="51"/>
        <end position="129"/>
    </location>
</feature>
<reference evidence="4 5" key="1">
    <citation type="submission" date="2023-01" db="EMBL/GenBank/DDBJ databases">
        <authorList>
            <person name="Kreplak J."/>
        </authorList>
    </citation>
    <scope>NUCLEOTIDE SEQUENCE [LARGE SCALE GENOMIC DNA]</scope>
</reference>
<dbReference type="GO" id="GO:0015630">
    <property type="term" value="C:microtubule cytoskeleton"/>
    <property type="evidence" value="ECO:0007669"/>
    <property type="project" value="TreeGrafter"/>
</dbReference>
<dbReference type="GO" id="GO:0005524">
    <property type="term" value="F:ATP binding"/>
    <property type="evidence" value="ECO:0007669"/>
    <property type="project" value="InterPro"/>
</dbReference>
<dbReference type="InterPro" id="IPR036961">
    <property type="entry name" value="Kinesin_motor_dom_sf"/>
</dbReference>
<dbReference type="PANTHER" id="PTHR47972:SF2">
    <property type="entry name" value="KINESIN-LIKE PROTEIN KIN-14S"/>
    <property type="match status" value="1"/>
</dbReference>
<dbReference type="SUPFAM" id="SSF52540">
    <property type="entry name" value="P-loop containing nucleoside triphosphate hydrolases"/>
    <property type="match status" value="1"/>
</dbReference>
<organism evidence="4 5">
    <name type="scientific">Vicia faba</name>
    <name type="common">Broad bean</name>
    <name type="synonym">Faba vulgaris</name>
    <dbReference type="NCBI Taxonomy" id="3906"/>
    <lineage>
        <taxon>Eukaryota</taxon>
        <taxon>Viridiplantae</taxon>
        <taxon>Streptophyta</taxon>
        <taxon>Embryophyta</taxon>
        <taxon>Tracheophyta</taxon>
        <taxon>Spermatophyta</taxon>
        <taxon>Magnoliopsida</taxon>
        <taxon>eudicotyledons</taxon>
        <taxon>Gunneridae</taxon>
        <taxon>Pentapetalae</taxon>
        <taxon>rosids</taxon>
        <taxon>fabids</taxon>
        <taxon>Fabales</taxon>
        <taxon>Fabaceae</taxon>
        <taxon>Papilionoideae</taxon>
        <taxon>50 kb inversion clade</taxon>
        <taxon>NPAAA clade</taxon>
        <taxon>Hologalegina</taxon>
        <taxon>IRL clade</taxon>
        <taxon>Fabeae</taxon>
        <taxon>Vicia</taxon>
    </lineage>
</organism>
<dbReference type="AlphaFoldDB" id="A0AAV0ZDM3"/>
<evidence type="ECO:0000256" key="2">
    <source>
        <dbReference type="PROSITE-ProRule" id="PRU00283"/>
    </source>
</evidence>
<comment type="caution">
    <text evidence="2">Lacks conserved residue(s) required for the propagation of feature annotation.</text>
</comment>
<dbReference type="Proteomes" id="UP001157006">
    <property type="component" value="Chromosome 1S"/>
</dbReference>
<evidence type="ECO:0000313" key="4">
    <source>
        <dbReference type="EMBL" id="CAI8594927.1"/>
    </source>
</evidence>
<dbReference type="PANTHER" id="PTHR47972">
    <property type="entry name" value="KINESIN-LIKE PROTEIN KLP-3"/>
    <property type="match status" value="1"/>
</dbReference>
<dbReference type="InterPro" id="IPR027640">
    <property type="entry name" value="Kinesin-like_fam"/>
</dbReference>
<dbReference type="Pfam" id="PF00225">
    <property type="entry name" value="Kinesin"/>
    <property type="match status" value="1"/>
</dbReference>
<evidence type="ECO:0000256" key="1">
    <source>
        <dbReference type="ARBA" id="ARBA00023175"/>
    </source>
</evidence>
<keyword evidence="5" id="KW-1185">Reference proteome</keyword>
<evidence type="ECO:0000313" key="5">
    <source>
        <dbReference type="Proteomes" id="UP001157006"/>
    </source>
</evidence>
<keyword evidence="1" id="KW-0505">Motor protein</keyword>
<dbReference type="Gene3D" id="3.40.850.10">
    <property type="entry name" value="Kinesin motor domain"/>
    <property type="match status" value="1"/>
</dbReference>
<protein>
    <recommendedName>
        <fullName evidence="3">Kinesin motor domain-containing protein</fullName>
    </recommendedName>
</protein>
<proteinExistence type="inferred from homology"/>
<evidence type="ECO:0000259" key="3">
    <source>
        <dbReference type="PROSITE" id="PS50067"/>
    </source>
</evidence>
<name>A0AAV0ZDM3_VICFA</name>
<dbReference type="GO" id="GO:0003777">
    <property type="term" value="F:microtubule motor activity"/>
    <property type="evidence" value="ECO:0007669"/>
    <property type="project" value="InterPro"/>
</dbReference>